<comment type="caution">
    <text evidence="1">The sequence shown here is derived from an EMBL/GenBank/DDBJ whole genome shotgun (WGS) entry which is preliminary data.</text>
</comment>
<proteinExistence type="predicted"/>
<dbReference type="EMBL" id="PEYU01000058">
    <property type="protein sequence ID" value="PIS22322.1"/>
    <property type="molecule type" value="Genomic_DNA"/>
</dbReference>
<reference evidence="2" key="1">
    <citation type="submission" date="2017-09" db="EMBL/GenBank/DDBJ databases">
        <title>Depth-based differentiation of microbial function through sediment-hosted aquifers and enrichment of novel symbionts in the deep terrestrial subsurface.</title>
        <authorList>
            <person name="Probst A.J."/>
            <person name="Ladd B."/>
            <person name="Jarett J.K."/>
            <person name="Geller-Mcgrath D.E."/>
            <person name="Sieber C.M.K."/>
            <person name="Emerson J.B."/>
            <person name="Anantharaman K."/>
            <person name="Thomas B.C."/>
            <person name="Malmstrom R."/>
            <person name="Stieglmeier M."/>
            <person name="Klingl A."/>
            <person name="Woyke T."/>
            <person name="Ryan C.M."/>
            <person name="Banfield J.F."/>
        </authorList>
    </citation>
    <scope>NUCLEOTIDE SEQUENCE [LARGE SCALE GENOMIC DNA]</scope>
</reference>
<dbReference type="AlphaFoldDB" id="A0A2H0XBN9"/>
<name>A0A2H0XBN9_UNCKA</name>
<protein>
    <recommendedName>
        <fullName evidence="3">Type 4 fimbrial biogenesis protein PilX N-terminal domain-containing protein</fullName>
    </recommendedName>
</protein>
<organism evidence="1 2">
    <name type="scientific">candidate division WWE3 bacterium CG08_land_8_20_14_0_20_41_10</name>
    <dbReference type="NCBI Taxonomy" id="1975085"/>
    <lineage>
        <taxon>Bacteria</taxon>
        <taxon>Katanobacteria</taxon>
    </lineage>
</organism>
<gene>
    <name evidence="1" type="ORF">COT50_02560</name>
</gene>
<sequence>MRKDSGQILTSVLVFMAFGLSVIALSATLTVINIQNTAKLAQSEQASNYAEAGAEEAILRLIRDPAYSGGSLPLSADTVIGITVTGVGDSRTIISTATYNGFTKKVQAVVSLANNKATLVSWKQII</sequence>
<evidence type="ECO:0000313" key="1">
    <source>
        <dbReference type="EMBL" id="PIS22322.1"/>
    </source>
</evidence>
<accession>A0A2H0XBN9</accession>
<evidence type="ECO:0008006" key="3">
    <source>
        <dbReference type="Google" id="ProtNLM"/>
    </source>
</evidence>
<evidence type="ECO:0000313" key="2">
    <source>
        <dbReference type="Proteomes" id="UP000231252"/>
    </source>
</evidence>
<dbReference type="Proteomes" id="UP000231252">
    <property type="component" value="Unassembled WGS sequence"/>
</dbReference>